<gene>
    <name evidence="1" type="ORF">PEBR_34899</name>
</gene>
<evidence type="ECO:0000313" key="1">
    <source>
        <dbReference type="EMBL" id="OOQ83351.1"/>
    </source>
</evidence>
<evidence type="ECO:0008006" key="3">
    <source>
        <dbReference type="Google" id="ProtNLM"/>
    </source>
</evidence>
<evidence type="ECO:0000313" key="2">
    <source>
        <dbReference type="Proteomes" id="UP000190744"/>
    </source>
</evidence>
<dbReference type="AlphaFoldDB" id="A0A1S9RDB0"/>
<organism evidence="1 2">
    <name type="scientific">Penicillium brasilianum</name>
    <dbReference type="NCBI Taxonomy" id="104259"/>
    <lineage>
        <taxon>Eukaryota</taxon>
        <taxon>Fungi</taxon>
        <taxon>Dikarya</taxon>
        <taxon>Ascomycota</taxon>
        <taxon>Pezizomycotina</taxon>
        <taxon>Eurotiomycetes</taxon>
        <taxon>Eurotiomycetidae</taxon>
        <taxon>Eurotiales</taxon>
        <taxon>Aspergillaceae</taxon>
        <taxon>Penicillium</taxon>
    </lineage>
</organism>
<dbReference type="SUPFAM" id="SSF51197">
    <property type="entry name" value="Clavaminate synthase-like"/>
    <property type="match status" value="1"/>
</dbReference>
<comment type="caution">
    <text evidence="1">The sequence shown here is derived from an EMBL/GenBank/DDBJ whole genome shotgun (WGS) entry which is preliminary data.</text>
</comment>
<protein>
    <recommendedName>
        <fullName evidence="3">Phytanoyl-CoA dioxygenase</fullName>
    </recommendedName>
</protein>
<accession>A0A1S9RDB0</accession>
<dbReference type="Gene3D" id="2.60.120.620">
    <property type="entry name" value="q2cbj1_9rhob like domain"/>
    <property type="match status" value="1"/>
</dbReference>
<dbReference type="InterPro" id="IPR008775">
    <property type="entry name" value="Phytyl_CoA_dOase-like"/>
</dbReference>
<proteinExistence type="predicted"/>
<dbReference type="Pfam" id="PF05721">
    <property type="entry name" value="PhyH"/>
    <property type="match status" value="1"/>
</dbReference>
<dbReference type="PANTHER" id="PTHR31630:SF6">
    <property type="entry name" value="PHYTANOYL-COA DIOXYGENASE-RELATED"/>
    <property type="match status" value="1"/>
</dbReference>
<dbReference type="Proteomes" id="UP000190744">
    <property type="component" value="Unassembled WGS sequence"/>
</dbReference>
<sequence>MSTTTETKQRTVAPRFETKDLITFDKDQVYGDWRDEFHKNGCVLIKNVITPERAQYYCDKQIQWLKNFELGFDEKNPDTWTAEHLPVSFKGGMYFAYCAPHERMAWEARTEPKVVEIFERLWGTKELITSFDGMNISMPNRKDLNWSPWPHCDQNPERKGMQAVQGLLNYAPNGPKDGGLMLMKGSANLFNEFFEHKRESADHEDAPPPEIQYMDLFLFSKKDIQWFEERGCEMVKIDMEPGDFVLWDSRTMHYACLPEGEQIRHVQYICMTPRKFADEEALEAKKYCFEKFIGTTHWPHCNIRPAEEKPMRDGEICPKYRTEPFEKPIITDQVLQLAGVKPY</sequence>
<dbReference type="EMBL" id="LJBN01000198">
    <property type="protein sequence ID" value="OOQ83351.1"/>
    <property type="molecule type" value="Genomic_DNA"/>
</dbReference>
<name>A0A1S9RDB0_PENBI</name>
<reference evidence="2" key="1">
    <citation type="submission" date="2015-09" db="EMBL/GenBank/DDBJ databases">
        <authorList>
            <person name="Fill T.P."/>
            <person name="Baretta J.F."/>
            <person name="de Almeida L.G."/>
            <person name="Rocha M."/>
            <person name="de Souza D.H."/>
            <person name="Malavazi I."/>
            <person name="Cerdeira L.T."/>
            <person name="Hong H."/>
            <person name="Samborskyy M."/>
            <person name="de Vasconcelos A.T."/>
            <person name="Leadlay P."/>
            <person name="Rodrigues-Filho E."/>
        </authorList>
    </citation>
    <scope>NUCLEOTIDE SEQUENCE [LARGE SCALE GENOMIC DNA]</scope>
    <source>
        <strain evidence="2">LaBioMMi 136</strain>
    </source>
</reference>
<dbReference type="PANTHER" id="PTHR31630">
    <property type="entry name" value="PHYTANOYL-COA DIOXYGENASE-RELATED-RELATED"/>
    <property type="match status" value="1"/>
</dbReference>